<dbReference type="Gene3D" id="3.90.1210.10">
    <property type="entry name" value="Antifreeze-like/N-acetylneuraminic acid synthase C-terminal domain"/>
    <property type="match status" value="1"/>
</dbReference>
<protein>
    <recommendedName>
        <fullName evidence="3">Flagella basal body P-ring formation protein FlgA</fullName>
    </recommendedName>
</protein>
<evidence type="ECO:0000256" key="4">
    <source>
        <dbReference type="ARBA" id="ARBA00022729"/>
    </source>
</evidence>
<dbReference type="AlphaFoldDB" id="A0A1H1YRQ5"/>
<proteinExistence type="inferred from homology"/>
<gene>
    <name evidence="9" type="ORF">SAMN05216421_3248</name>
</gene>
<dbReference type="CDD" id="cd11614">
    <property type="entry name" value="SAF_CpaB_FlgA_like"/>
    <property type="match status" value="1"/>
</dbReference>
<dbReference type="EMBL" id="LT629736">
    <property type="protein sequence ID" value="SDT24063.1"/>
    <property type="molecule type" value="Genomic_DNA"/>
</dbReference>
<evidence type="ECO:0000256" key="2">
    <source>
        <dbReference type="ARBA" id="ARBA00010474"/>
    </source>
</evidence>
<organism evidence="9 10">
    <name type="scientific">Halopseudomonas xinjiangensis</name>
    <dbReference type="NCBI Taxonomy" id="487184"/>
    <lineage>
        <taxon>Bacteria</taxon>
        <taxon>Pseudomonadati</taxon>
        <taxon>Pseudomonadota</taxon>
        <taxon>Gammaproteobacteria</taxon>
        <taxon>Pseudomonadales</taxon>
        <taxon>Pseudomonadaceae</taxon>
        <taxon>Halopseudomonas</taxon>
    </lineage>
</organism>
<evidence type="ECO:0000259" key="8">
    <source>
        <dbReference type="SMART" id="SM00858"/>
    </source>
</evidence>
<sequence>MIRPSATNAAFPLFRQTAAAGGKVLSAALLGFALAGVTHATGSATEQIEAAATSYLEAMIKREAERNGWRNLTFNLNISPLSDSSAFPVCSQPLDVTQTSGRPTPLDRLRLELRCPDQPGWTQTLSTRQDLFLPVLATATNVDRGQPIEPGHLKRERINISRAQRGFITEEKEVIGLSARRRLRADQVLNPSLLSEAPPVRRGQPVRILARHQGIEASTHGEALADGKQGEVIRVRNVTSDAVIQAQVIGPGEVTSTWE</sequence>
<feature type="chain" id="PRO_5009266915" description="Flagella basal body P-ring formation protein FlgA" evidence="7">
    <location>
        <begin position="41"/>
        <end position="259"/>
    </location>
</feature>
<evidence type="ECO:0000256" key="3">
    <source>
        <dbReference type="ARBA" id="ARBA00014754"/>
    </source>
</evidence>
<name>A0A1H1YRQ5_9GAMM</name>
<dbReference type="PANTHER" id="PTHR36307">
    <property type="entry name" value="FLAGELLA BASAL BODY P-RING FORMATION PROTEIN FLGA"/>
    <property type="match status" value="1"/>
</dbReference>
<dbReference type="Pfam" id="PF13144">
    <property type="entry name" value="ChapFlgA"/>
    <property type="match status" value="1"/>
</dbReference>
<dbReference type="InterPro" id="IPR013974">
    <property type="entry name" value="SAF"/>
</dbReference>
<comment type="subcellular location">
    <subcellularLocation>
        <location evidence="1">Periplasm</location>
    </subcellularLocation>
</comment>
<evidence type="ECO:0000256" key="5">
    <source>
        <dbReference type="ARBA" id="ARBA00022764"/>
    </source>
</evidence>
<dbReference type="GO" id="GO:0044780">
    <property type="term" value="P:bacterial-type flagellum assembly"/>
    <property type="evidence" value="ECO:0007669"/>
    <property type="project" value="InterPro"/>
</dbReference>
<dbReference type="SMART" id="SM00858">
    <property type="entry name" value="SAF"/>
    <property type="match status" value="1"/>
</dbReference>
<reference evidence="10" key="1">
    <citation type="submission" date="2016-10" db="EMBL/GenBank/DDBJ databases">
        <authorList>
            <person name="Varghese N."/>
            <person name="Submissions S."/>
        </authorList>
    </citation>
    <scope>NUCLEOTIDE SEQUENCE [LARGE SCALE GENOMIC DNA]</scope>
    <source>
        <strain evidence="10">NRRL B-51270</strain>
    </source>
</reference>
<keyword evidence="9" id="KW-0969">Cilium</keyword>
<keyword evidence="10" id="KW-1185">Reference proteome</keyword>
<evidence type="ECO:0000256" key="1">
    <source>
        <dbReference type="ARBA" id="ARBA00004418"/>
    </source>
</evidence>
<dbReference type="STRING" id="487184.SAMN05216421_3248"/>
<feature type="signal peptide" evidence="7">
    <location>
        <begin position="1"/>
        <end position="40"/>
    </location>
</feature>
<dbReference type="InterPro" id="IPR017585">
    <property type="entry name" value="SAF_FlgA"/>
</dbReference>
<dbReference type="NCBIfam" id="TIGR03170">
    <property type="entry name" value="flgA_cterm"/>
    <property type="match status" value="1"/>
</dbReference>
<dbReference type="GO" id="GO:0042597">
    <property type="term" value="C:periplasmic space"/>
    <property type="evidence" value="ECO:0007669"/>
    <property type="project" value="UniProtKB-SubCell"/>
</dbReference>
<dbReference type="PANTHER" id="PTHR36307:SF1">
    <property type="entry name" value="FLAGELLA BASAL BODY P-RING FORMATION PROTEIN FLGA"/>
    <property type="match status" value="1"/>
</dbReference>
<keyword evidence="9" id="KW-0966">Cell projection</keyword>
<keyword evidence="9" id="KW-0282">Flagellum</keyword>
<dbReference type="Gene3D" id="2.30.30.760">
    <property type="match status" value="1"/>
</dbReference>
<evidence type="ECO:0000313" key="9">
    <source>
        <dbReference type="EMBL" id="SDT24063.1"/>
    </source>
</evidence>
<evidence type="ECO:0000313" key="10">
    <source>
        <dbReference type="Proteomes" id="UP000243207"/>
    </source>
</evidence>
<keyword evidence="5" id="KW-0574">Periplasm</keyword>
<comment type="function">
    <text evidence="6">Involved in the assembly process of the P-ring formation. It may associate with FlgF on the rod constituting a structure essential for the P-ring assembly or may act as a modulator protein for the P-ring assembly.</text>
</comment>
<dbReference type="OrthoDB" id="6539695at2"/>
<accession>A0A1H1YRQ5</accession>
<evidence type="ECO:0000256" key="7">
    <source>
        <dbReference type="SAM" id="SignalP"/>
    </source>
</evidence>
<feature type="domain" description="SAF" evidence="8">
    <location>
        <begin position="133"/>
        <end position="195"/>
    </location>
</feature>
<dbReference type="InterPro" id="IPR039246">
    <property type="entry name" value="Flagellar_FlgA"/>
</dbReference>
<keyword evidence="4 7" id="KW-0732">Signal</keyword>
<dbReference type="RefSeq" id="WP_093396920.1">
    <property type="nucleotide sequence ID" value="NZ_LT629736.1"/>
</dbReference>
<dbReference type="Proteomes" id="UP000243207">
    <property type="component" value="Chromosome I"/>
</dbReference>
<comment type="similarity">
    <text evidence="2">Belongs to the FlgA family.</text>
</comment>
<evidence type="ECO:0000256" key="6">
    <source>
        <dbReference type="ARBA" id="ARBA00025643"/>
    </source>
</evidence>